<dbReference type="SUPFAM" id="SSF58104">
    <property type="entry name" value="Methyl-accepting chemotaxis protein (MCP) signaling domain"/>
    <property type="match status" value="1"/>
</dbReference>
<dbReference type="SMART" id="SM00304">
    <property type="entry name" value="HAMP"/>
    <property type="match status" value="2"/>
</dbReference>
<dbReference type="Pfam" id="PF14827">
    <property type="entry name" value="dCache_3"/>
    <property type="match status" value="1"/>
</dbReference>
<dbReference type="Pfam" id="PF00015">
    <property type="entry name" value="MCPsignal"/>
    <property type="match status" value="1"/>
</dbReference>
<dbReference type="eggNOG" id="COG0840">
    <property type="taxonomic scope" value="Bacteria"/>
</dbReference>
<evidence type="ECO:0000256" key="1">
    <source>
        <dbReference type="ARBA" id="ARBA00023224"/>
    </source>
</evidence>
<evidence type="ECO:0000256" key="3">
    <source>
        <dbReference type="PROSITE-ProRule" id="PRU00284"/>
    </source>
</evidence>
<dbReference type="CDD" id="cd06225">
    <property type="entry name" value="HAMP"/>
    <property type="match status" value="1"/>
</dbReference>
<dbReference type="OrthoDB" id="1776073at2"/>
<protein>
    <submittedName>
        <fullName evidence="7">Methyl-accepting chemotaxis sensory transducer</fullName>
    </submittedName>
</protein>
<accession>Q07KJ3</accession>
<dbReference type="EMBL" id="CP000463">
    <property type="protein sequence ID" value="ABJ07541.1"/>
    <property type="molecule type" value="Genomic_DNA"/>
</dbReference>
<dbReference type="HOGENOM" id="CLU_000445_107_19_5"/>
<dbReference type="InterPro" id="IPR029150">
    <property type="entry name" value="dCache_3"/>
</dbReference>
<dbReference type="InterPro" id="IPR003660">
    <property type="entry name" value="HAMP_dom"/>
</dbReference>
<proteinExistence type="inferred from homology"/>
<organism evidence="7">
    <name type="scientific">Rhodopseudomonas palustris (strain BisA53)</name>
    <dbReference type="NCBI Taxonomy" id="316055"/>
    <lineage>
        <taxon>Bacteria</taxon>
        <taxon>Pseudomonadati</taxon>
        <taxon>Pseudomonadota</taxon>
        <taxon>Alphaproteobacteria</taxon>
        <taxon>Hyphomicrobiales</taxon>
        <taxon>Nitrobacteraceae</taxon>
        <taxon>Rhodopseudomonas</taxon>
    </lineage>
</organism>
<keyword evidence="4" id="KW-0472">Membrane</keyword>
<keyword evidence="4" id="KW-0812">Transmembrane</keyword>
<feature type="transmembrane region" description="Helical" evidence="4">
    <location>
        <begin position="12"/>
        <end position="32"/>
    </location>
</feature>
<dbReference type="SMART" id="SM00283">
    <property type="entry name" value="MA"/>
    <property type="match status" value="1"/>
</dbReference>
<name>Q07KJ3_RHOP5</name>
<comment type="similarity">
    <text evidence="2">Belongs to the methyl-accepting chemotaxis (MCP) protein family.</text>
</comment>
<reference evidence="7" key="1">
    <citation type="submission" date="2006-09" db="EMBL/GenBank/DDBJ databases">
        <title>Complete sequence of Rhodopseudomonas palustris BisA53.</title>
        <authorList>
            <consortium name="US DOE Joint Genome Institute"/>
            <person name="Copeland A."/>
            <person name="Lucas S."/>
            <person name="Lapidus A."/>
            <person name="Barry K."/>
            <person name="Detter J.C."/>
            <person name="Glavina del Rio T."/>
            <person name="Hammon N."/>
            <person name="Israni S."/>
            <person name="Dalin E."/>
            <person name="Tice H."/>
            <person name="Pitluck S."/>
            <person name="Chain P."/>
            <person name="Malfatti S."/>
            <person name="Shin M."/>
            <person name="Vergez L."/>
            <person name="Schmutz J."/>
            <person name="Larimer F."/>
            <person name="Land M."/>
            <person name="Hauser L."/>
            <person name="Pelletier D.A."/>
            <person name="Kyrpides N."/>
            <person name="Kim E."/>
            <person name="Harwood C.S."/>
            <person name="Oda Y."/>
            <person name="Richardson P."/>
        </authorList>
    </citation>
    <scope>NUCLEOTIDE SEQUENCE [LARGE SCALE GENOMIC DNA]</scope>
    <source>
        <strain evidence="7">BisA53</strain>
    </source>
</reference>
<dbReference type="PROSITE" id="PS51257">
    <property type="entry name" value="PROKAR_LIPOPROTEIN"/>
    <property type="match status" value="1"/>
</dbReference>
<sequence length="654" mass="67359">MFDIRSISVRITVAISLVGAVSCAALAGFGLWRQQTTVDLALERELRADYANMLAALEGETRTAQAVSNALATMPALKPLVKAGDRAGLIGLLNEALRDIKPLGLELITIQVPPATAIARVHKPTAFGDDVSARRKMVVQAIQTKTAIGGVETGLDVLNVFASAPILEGTTLLGLVDVGAPFGETFVKTMKSRFGVDVAIHQMNGDTAKTLASTLGGSPPSKALLQRALGGETVIATGEASDGRPTATTFGPINNFSGQPIAVVEIVRDASAYRALAQQSMMWFAVVTAAAVLLAALVAAWLGRGLGRPIRALEDSMRQISSGRHDAVVAGAQRSDEIGSMARAVEVFKQGLAETARLRSSQEQQRVETEAERHRTLERLASDFESGVGSVVAAVGSAAVDLRSTAQSMADTAAEASGQTSTVAAASEIATQNAQAVAAAVEQLNASVNEIAQRVNESAKISGSALDQANATNAQVIQLAEAAQRIGDVVKLISAIAGQTNLLALNATIEAARAGESGRGFAVVANEVKALATQTAKATDEIVAQITAIQGATQLSVTAIAGITGTIGQVSEIASAIAAAVEEQSAATREIAQNVAEAARGSSEVSANIIGVQDAAHQTGTAAGRVVESSEELSRNGDTLKAQVEAFLRQVRAA</sequence>
<evidence type="ECO:0000313" key="7">
    <source>
        <dbReference type="EMBL" id="ABJ07541.1"/>
    </source>
</evidence>
<dbReference type="InterPro" id="IPR004089">
    <property type="entry name" value="MCPsignal_dom"/>
</dbReference>
<dbReference type="Gene3D" id="6.10.340.10">
    <property type="match status" value="1"/>
</dbReference>
<dbReference type="AlphaFoldDB" id="Q07KJ3"/>
<dbReference type="Gene3D" id="1.10.287.950">
    <property type="entry name" value="Methyl-accepting chemotaxis protein"/>
    <property type="match status" value="1"/>
</dbReference>
<keyword evidence="4" id="KW-1133">Transmembrane helix</keyword>
<keyword evidence="1 3" id="KW-0807">Transducer</keyword>
<evidence type="ECO:0000259" key="5">
    <source>
        <dbReference type="PROSITE" id="PS50111"/>
    </source>
</evidence>
<dbReference type="STRING" id="316055.RPE_3611"/>
<dbReference type="PANTHER" id="PTHR32089:SF112">
    <property type="entry name" value="LYSOZYME-LIKE PROTEIN-RELATED"/>
    <property type="match status" value="1"/>
</dbReference>
<dbReference type="KEGG" id="rpe:RPE_3611"/>
<dbReference type="PANTHER" id="PTHR32089">
    <property type="entry name" value="METHYL-ACCEPTING CHEMOTAXIS PROTEIN MCPB"/>
    <property type="match status" value="1"/>
</dbReference>
<feature type="transmembrane region" description="Helical" evidence="4">
    <location>
        <begin position="281"/>
        <end position="302"/>
    </location>
</feature>
<feature type="domain" description="Methyl-accepting transducer" evidence="5">
    <location>
        <begin position="398"/>
        <end position="634"/>
    </location>
</feature>
<dbReference type="PROSITE" id="PS50111">
    <property type="entry name" value="CHEMOTAXIS_TRANSDUC_2"/>
    <property type="match status" value="1"/>
</dbReference>
<evidence type="ECO:0000256" key="4">
    <source>
        <dbReference type="SAM" id="Phobius"/>
    </source>
</evidence>
<dbReference type="GO" id="GO:0016020">
    <property type="term" value="C:membrane"/>
    <property type="evidence" value="ECO:0007669"/>
    <property type="project" value="InterPro"/>
</dbReference>
<dbReference type="Pfam" id="PF00672">
    <property type="entry name" value="HAMP"/>
    <property type="match status" value="1"/>
</dbReference>
<evidence type="ECO:0000259" key="6">
    <source>
        <dbReference type="PROSITE" id="PS50885"/>
    </source>
</evidence>
<dbReference type="InterPro" id="IPR029151">
    <property type="entry name" value="Sensor-like_sf"/>
</dbReference>
<dbReference type="PROSITE" id="PS50885">
    <property type="entry name" value="HAMP"/>
    <property type="match status" value="1"/>
</dbReference>
<evidence type="ECO:0000256" key="2">
    <source>
        <dbReference type="ARBA" id="ARBA00029447"/>
    </source>
</evidence>
<dbReference type="SUPFAM" id="SSF103190">
    <property type="entry name" value="Sensory domain-like"/>
    <property type="match status" value="1"/>
</dbReference>
<gene>
    <name evidence="7" type="ordered locus">RPE_3611</name>
</gene>
<dbReference type="eggNOG" id="COG2770">
    <property type="taxonomic scope" value="Bacteria"/>
</dbReference>
<dbReference type="GO" id="GO:0007165">
    <property type="term" value="P:signal transduction"/>
    <property type="evidence" value="ECO:0007669"/>
    <property type="project" value="UniProtKB-KW"/>
</dbReference>
<feature type="domain" description="HAMP" evidence="6">
    <location>
        <begin position="304"/>
        <end position="357"/>
    </location>
</feature>